<protein>
    <submittedName>
        <fullName evidence="2">Uncharacterized protein</fullName>
    </submittedName>
</protein>
<organism evidence="2 3">
    <name type="scientific">Streblomastix strix</name>
    <dbReference type="NCBI Taxonomy" id="222440"/>
    <lineage>
        <taxon>Eukaryota</taxon>
        <taxon>Metamonada</taxon>
        <taxon>Preaxostyla</taxon>
        <taxon>Oxymonadida</taxon>
        <taxon>Streblomastigidae</taxon>
        <taxon>Streblomastix</taxon>
    </lineage>
</organism>
<accession>A0A5J4WWN0</accession>
<dbReference type="EMBL" id="SNRW01000777">
    <property type="protein sequence ID" value="KAA6399320.1"/>
    <property type="molecule type" value="Genomic_DNA"/>
</dbReference>
<reference evidence="2 3" key="1">
    <citation type="submission" date="2019-03" db="EMBL/GenBank/DDBJ databases">
        <title>Single cell metagenomics reveals metabolic interactions within the superorganism composed of flagellate Streblomastix strix and complex community of Bacteroidetes bacteria on its surface.</title>
        <authorList>
            <person name="Treitli S.C."/>
            <person name="Kolisko M."/>
            <person name="Husnik F."/>
            <person name="Keeling P."/>
            <person name="Hampl V."/>
        </authorList>
    </citation>
    <scope>NUCLEOTIDE SEQUENCE [LARGE SCALE GENOMIC DNA]</scope>
    <source>
        <strain evidence="2">ST1C</strain>
    </source>
</reference>
<proteinExistence type="predicted"/>
<name>A0A5J4WWN0_9EUKA</name>
<dbReference type="Proteomes" id="UP000324800">
    <property type="component" value="Unassembled WGS sequence"/>
</dbReference>
<gene>
    <name evidence="2" type="ORF">EZS28_005154</name>
</gene>
<feature type="region of interest" description="Disordered" evidence="1">
    <location>
        <begin position="164"/>
        <end position="183"/>
    </location>
</feature>
<dbReference type="AlphaFoldDB" id="A0A5J4WWN0"/>
<sequence>MFKVERLIHRAERLKQNEILNERRNRIKGMLEAEEARKQAEKMNSDQVKRSLLNELRIQINAHKEQEMIKKLEQRPLQVSIFGNIITPSTAPQSESSKQLPPLTPRTRARVRILTEYAQRFAAIERRQHTQEWRERRLIPGSSIQDVRRRHQREQEIRLIWLDQKEDEDEDEDEEEQNEQQIKQKGIIWQKDALLPPTYDNCYKTRKFNGLREIAGQLENGY</sequence>
<evidence type="ECO:0000313" key="3">
    <source>
        <dbReference type="Proteomes" id="UP000324800"/>
    </source>
</evidence>
<comment type="caution">
    <text evidence="2">The sequence shown here is derived from an EMBL/GenBank/DDBJ whole genome shotgun (WGS) entry which is preliminary data.</text>
</comment>
<evidence type="ECO:0000313" key="2">
    <source>
        <dbReference type="EMBL" id="KAA6399320.1"/>
    </source>
</evidence>
<feature type="compositionally biased region" description="Acidic residues" evidence="1">
    <location>
        <begin position="165"/>
        <end position="178"/>
    </location>
</feature>
<evidence type="ECO:0000256" key="1">
    <source>
        <dbReference type="SAM" id="MobiDB-lite"/>
    </source>
</evidence>